<evidence type="ECO:0008006" key="4">
    <source>
        <dbReference type="Google" id="ProtNLM"/>
    </source>
</evidence>
<dbReference type="OrthoDB" id="5307731at2759"/>
<reference evidence="2" key="1">
    <citation type="submission" date="2021-03" db="EMBL/GenBank/DDBJ databases">
        <title>Comparative genomics and phylogenomic investigation of the class Geoglossomycetes provide insights into ecological specialization and systematics.</title>
        <authorList>
            <person name="Melie T."/>
            <person name="Pirro S."/>
            <person name="Miller A.N."/>
            <person name="Quandt A."/>
        </authorList>
    </citation>
    <scope>NUCLEOTIDE SEQUENCE</scope>
    <source>
        <strain evidence="2">GBOQ0MN5Z8</strain>
    </source>
</reference>
<protein>
    <recommendedName>
        <fullName evidence="4">M6 family metalloprotease domain-containing protein</fullName>
    </recommendedName>
</protein>
<organism evidence="2 3">
    <name type="scientific">Glutinoglossum americanum</name>
    <dbReference type="NCBI Taxonomy" id="1670608"/>
    <lineage>
        <taxon>Eukaryota</taxon>
        <taxon>Fungi</taxon>
        <taxon>Dikarya</taxon>
        <taxon>Ascomycota</taxon>
        <taxon>Pezizomycotina</taxon>
        <taxon>Geoglossomycetes</taxon>
        <taxon>Geoglossales</taxon>
        <taxon>Geoglossaceae</taxon>
        <taxon>Glutinoglossum</taxon>
    </lineage>
</organism>
<gene>
    <name evidence="2" type="ORF">FGG08_001865</name>
</gene>
<accession>A0A9P8IDX7</accession>
<name>A0A9P8IDX7_9PEZI</name>
<evidence type="ECO:0000313" key="2">
    <source>
        <dbReference type="EMBL" id="KAH0543826.1"/>
    </source>
</evidence>
<dbReference type="EMBL" id="JAGHQL010000026">
    <property type="protein sequence ID" value="KAH0543826.1"/>
    <property type="molecule type" value="Genomic_DNA"/>
</dbReference>
<evidence type="ECO:0000313" key="3">
    <source>
        <dbReference type="Proteomes" id="UP000698800"/>
    </source>
</evidence>
<proteinExistence type="predicted"/>
<feature type="region of interest" description="Disordered" evidence="1">
    <location>
        <begin position="74"/>
        <end position="98"/>
    </location>
</feature>
<evidence type="ECO:0000256" key="1">
    <source>
        <dbReference type="SAM" id="MobiDB-lite"/>
    </source>
</evidence>
<sequence length="1150" mass="122222">MAPLVETPLVSGSAIAVDEKRGRIWYGQADGTIGSVSMSNVSTKVVHQVLGSSIVALAVNDKILVAVHDSGKITSLDPANPTTPPTASVAGPSPPLGQARLSNAVPPTAAIVSIAKAPAPPHLPASALALVKMDSGLISSIEVPGLSGVALAGPLTYVAVNDSSTGRGEVASLQGFVTSSVASGIPAVGRLGLYDNGNVLLAVSIISATTGLVTTLGVTTFPGTLIEAQGLADGRIVFLTSDALVTVASINQLVAEPYIETPRPIFLGSWVRLYFGLGTKPLKPTEVYFEVPDGPKAGFVSYTRENYHGDPVPLLVVGEAVGTHKVLLMETATNTILAAGIFAITDLWTDRDAGPPGFYNANSVFAGDGGFGGGQPGPQNMNTTPHTGAWRCMVLMVDTTSAGWPTGAALIQNRTQIMGHITNGIAVGGVTRSTREYIEENSGFVAASPGSPGRGLTLSVSPNQAVGPVSMPNSWTDYFHQTVDAGGVVTDARWMSNDATVQSIVTRSLSDGLATEAQYANIDCLILVPFSPDQTAAGDRFVWPHASLGAGEYLCSLDANAPKRTFAITFVPLDFDIHDGRQMHSTLSHELGHTLGLYDLYSMRDVYSPDINARTTEGWDMMAGSRDSLPHYTIANKMGMGWVPASNLKLYNFRVGGAVDESVALHAAEIASPSAGRFQAIEIRIGDGRNYYVEYRASQTGEITDNPLNMNRTVVITDVISGRFSPTSTRPSIIFVRKDIDGDGPLLGIGKDLKEKDPGTAMDMAVTVVSTAADNAVVKVTYGSNGKPEPGIRTWSGAASNWQSPDIEVRNVKAAADPGKFFNVPWLDHGNQVVAKIRNSGDLLANGVVVDFFVTEFSSGDGPLDPLGSAVEDVPAGAVVEFTAPDSWWPLSDGTKHYCIIVRIRLYQDPGNPLIVDNNIYNNEARSNYTQFNTASASPSVRVGTNVLLANPYLRDTDVLANVQKTHRSHRIFTSHQWRRVPGKQALPIAVWDESTFGTPQWGNDNIDDLYSTPNRLSISGWALAPLPPDVQCGSRFLTGGVGMRIDAGQETQIKIRQNLRDIVAGQVIFRGTETPVPAPQDQNPILVELAIDPDASPLVKTVVVQEALASDGTFVHKMTDEELDYKFAQVHYLGSFGASPSETKRFLLT</sequence>
<keyword evidence="3" id="KW-1185">Reference proteome</keyword>
<dbReference type="AlphaFoldDB" id="A0A9P8IDX7"/>
<dbReference type="SUPFAM" id="SSF55486">
    <property type="entry name" value="Metalloproteases ('zincins'), catalytic domain"/>
    <property type="match status" value="1"/>
</dbReference>
<comment type="caution">
    <text evidence="2">The sequence shown here is derived from an EMBL/GenBank/DDBJ whole genome shotgun (WGS) entry which is preliminary data.</text>
</comment>
<dbReference type="Proteomes" id="UP000698800">
    <property type="component" value="Unassembled WGS sequence"/>
</dbReference>